<proteinExistence type="predicted"/>
<dbReference type="Pfam" id="PF22084">
    <property type="entry name" value="UfSP_MPN_N"/>
    <property type="match status" value="1"/>
</dbReference>
<dbReference type="Proteomes" id="UP000050761">
    <property type="component" value="Unassembled WGS sequence"/>
</dbReference>
<sequence>MWVNEVPSDGDKSTSITPRAEVGNVLGTSTASLGTVADMFGTSTESPCTFGDVFGSLLSRQARSRTEIMREKWTINSDLMFQYVSDVEFVANVWVEGEDAPLIGDGFTLTTTKEILENADATTFLTQNDLLKHSSLTADGLSIRFQVGFSCALRRGVEGEDLKNGAEKFTARLEQLSFANVEKGLLLHKEMNTAEMQKQQKSFDELSRGALQYTDSVEVAANSSATDERLDKPDPAADPSTPPKAPRSANSHRTTTNDERSQTHDPGRDSNMIRLTSPVKN</sequence>
<accession>A0A183FNR5</accession>
<feature type="compositionally biased region" description="Basic and acidic residues" evidence="1">
    <location>
        <begin position="226"/>
        <end position="235"/>
    </location>
</feature>
<evidence type="ECO:0000313" key="4">
    <source>
        <dbReference type="Proteomes" id="UP000050761"/>
    </source>
</evidence>
<dbReference type="InterPro" id="IPR054308">
    <property type="entry name" value="UFSP_MPN"/>
</dbReference>
<feature type="region of interest" description="Disordered" evidence="1">
    <location>
        <begin position="221"/>
        <end position="281"/>
    </location>
</feature>
<reference evidence="5" key="2">
    <citation type="submission" date="2019-09" db="UniProtKB">
        <authorList>
            <consortium name="WormBaseParasite"/>
        </authorList>
    </citation>
    <scope>IDENTIFICATION</scope>
</reference>
<dbReference type="WBParaSite" id="HPBE_0000918001-mRNA-1">
    <property type="protein sequence ID" value="HPBE_0000918001-mRNA-1"/>
    <property type="gene ID" value="HPBE_0000918001"/>
</dbReference>
<evidence type="ECO:0000256" key="1">
    <source>
        <dbReference type="SAM" id="MobiDB-lite"/>
    </source>
</evidence>
<reference evidence="3 4" key="1">
    <citation type="submission" date="2018-11" db="EMBL/GenBank/DDBJ databases">
        <authorList>
            <consortium name="Pathogen Informatics"/>
        </authorList>
    </citation>
    <scope>NUCLEOTIDE SEQUENCE [LARGE SCALE GENOMIC DNA]</scope>
</reference>
<gene>
    <name evidence="3" type="ORF">HPBE_LOCUS9181</name>
</gene>
<feature type="region of interest" description="Disordered" evidence="1">
    <location>
        <begin position="1"/>
        <end position="21"/>
    </location>
</feature>
<protein>
    <submittedName>
        <fullName evidence="5">VASt domain-containing protein</fullName>
    </submittedName>
</protein>
<feature type="domain" description="UFSP N-terminal MPN" evidence="2">
    <location>
        <begin position="84"/>
        <end position="130"/>
    </location>
</feature>
<dbReference type="EMBL" id="UZAH01026369">
    <property type="protein sequence ID" value="VDO79584.1"/>
    <property type="molecule type" value="Genomic_DNA"/>
</dbReference>
<dbReference type="AlphaFoldDB" id="A0A183FNR5"/>
<accession>A0A3P7Z5E2</accession>
<name>A0A183FNR5_HELPZ</name>
<keyword evidence="4" id="KW-1185">Reference proteome</keyword>
<evidence type="ECO:0000313" key="3">
    <source>
        <dbReference type="EMBL" id="VDO79584.1"/>
    </source>
</evidence>
<organism evidence="4 5">
    <name type="scientific">Heligmosomoides polygyrus</name>
    <name type="common">Parasitic roundworm</name>
    <dbReference type="NCBI Taxonomy" id="6339"/>
    <lineage>
        <taxon>Eukaryota</taxon>
        <taxon>Metazoa</taxon>
        <taxon>Ecdysozoa</taxon>
        <taxon>Nematoda</taxon>
        <taxon>Chromadorea</taxon>
        <taxon>Rhabditida</taxon>
        <taxon>Rhabditina</taxon>
        <taxon>Rhabditomorpha</taxon>
        <taxon>Strongyloidea</taxon>
        <taxon>Heligmosomidae</taxon>
        <taxon>Heligmosomoides</taxon>
    </lineage>
</organism>
<evidence type="ECO:0000313" key="5">
    <source>
        <dbReference type="WBParaSite" id="HPBE_0000918001-mRNA-1"/>
    </source>
</evidence>
<feature type="compositionally biased region" description="Basic and acidic residues" evidence="1">
    <location>
        <begin position="255"/>
        <end position="268"/>
    </location>
</feature>
<dbReference type="OrthoDB" id="10487089at2759"/>
<evidence type="ECO:0000259" key="2">
    <source>
        <dbReference type="Pfam" id="PF22084"/>
    </source>
</evidence>